<keyword evidence="1" id="KW-0863">Zinc-finger</keyword>
<accession>A0ABY1KEL2</accession>
<keyword evidence="4" id="KW-1185">Reference proteome</keyword>
<dbReference type="Pfam" id="PF12224">
    <property type="entry name" value="Amidoligase_2"/>
    <property type="match status" value="1"/>
</dbReference>
<evidence type="ECO:0000259" key="2">
    <source>
        <dbReference type="PROSITE" id="PS50966"/>
    </source>
</evidence>
<dbReference type="RefSeq" id="WP_068591251.1">
    <property type="nucleotide sequence ID" value="NZ_FTNK01000042.1"/>
</dbReference>
<evidence type="ECO:0000256" key="1">
    <source>
        <dbReference type="PROSITE-ProRule" id="PRU00325"/>
    </source>
</evidence>
<keyword evidence="1" id="KW-0862">Zinc</keyword>
<evidence type="ECO:0000313" key="4">
    <source>
        <dbReference type="Proteomes" id="UP000186666"/>
    </source>
</evidence>
<gene>
    <name evidence="3" type="ORF">SAMN05421578_1429</name>
</gene>
<reference evidence="3 4" key="1">
    <citation type="submission" date="2017-01" db="EMBL/GenBank/DDBJ databases">
        <authorList>
            <person name="Varghese N."/>
            <person name="Submissions S."/>
        </authorList>
    </citation>
    <scope>NUCLEOTIDE SEQUENCE [LARGE SCALE GENOMIC DNA]</scope>
    <source>
        <strain evidence="3 4">ATCC 23464</strain>
    </source>
</reference>
<sequence>MTQRFIVCRICNRKLTNPRSIAVSMGPVCVRRFGVLFDEALQYANSLGRQLDVGLIENAAVISAQDAYRNRLRGRSNQVPQNQTIEVMSGTLGQMEEVNVEFCNENHAQVITPRGSYDVTENSCTCPHYVHRLQNTGQECRHIEAFRRARGQESNRSSTPLRVAIDNEARIQARRSFEFIDWREQEARESVLEVWKQNRGFDGILMTEDTGAFDEILQQATGEWEYKYENVLGGTGNTFGMEIEFELPSGVTGREVAAALHQAEILDSPTISGYHSNGGTPGFWKLETDGSLQNGLELVSPILFDRRETWEQIEKATEVLKGIGVKVNQRTGGHIHVGIAPMDHKTYAWQRLARIGLGYEKLFYRMGSADPEAYNNGSHGRHRGRRYATALSAESRRIRGTDTAVMARKKLSENRYSLFNATNVDAIRNCKPTLEMRYPNSSLDASQWQAQIQVANAIVHQASVIENNSPLSRFTPGLSDLEHQLRVTNRSTEVTEREYFRKFLDVLGNKEDRLAASWLFLRGRA</sequence>
<dbReference type="InterPro" id="IPR046053">
    <property type="entry name" value="DUF6011"/>
</dbReference>
<organism evidence="3 4">
    <name type="scientific">Paenibacillus macquariensis</name>
    <dbReference type="NCBI Taxonomy" id="948756"/>
    <lineage>
        <taxon>Bacteria</taxon>
        <taxon>Bacillati</taxon>
        <taxon>Bacillota</taxon>
        <taxon>Bacilli</taxon>
        <taxon>Bacillales</taxon>
        <taxon>Paenibacillaceae</taxon>
        <taxon>Paenibacillus</taxon>
    </lineage>
</organism>
<dbReference type="EMBL" id="FTNK01000042">
    <property type="protein sequence ID" value="SIR71590.1"/>
    <property type="molecule type" value="Genomic_DNA"/>
</dbReference>
<dbReference type="Pfam" id="PF19474">
    <property type="entry name" value="DUF6011"/>
    <property type="match status" value="1"/>
</dbReference>
<proteinExistence type="predicted"/>
<keyword evidence="1" id="KW-0479">Metal-binding</keyword>
<protein>
    <submittedName>
        <fullName evidence="3">Amidoligase enzyme</fullName>
    </submittedName>
</protein>
<name>A0ABY1KEL2_9BACL</name>
<dbReference type="InterPro" id="IPR007527">
    <property type="entry name" value="Znf_SWIM"/>
</dbReference>
<evidence type="ECO:0000313" key="3">
    <source>
        <dbReference type="EMBL" id="SIR71590.1"/>
    </source>
</evidence>
<dbReference type="InterPro" id="IPR022025">
    <property type="entry name" value="Amidoligase_2"/>
</dbReference>
<dbReference type="PROSITE" id="PS50966">
    <property type="entry name" value="ZF_SWIM"/>
    <property type="match status" value="1"/>
</dbReference>
<dbReference type="Proteomes" id="UP000186666">
    <property type="component" value="Unassembled WGS sequence"/>
</dbReference>
<comment type="caution">
    <text evidence="3">The sequence shown here is derived from an EMBL/GenBank/DDBJ whole genome shotgun (WGS) entry which is preliminary data.</text>
</comment>
<feature type="domain" description="SWIM-type" evidence="2">
    <location>
        <begin position="109"/>
        <end position="151"/>
    </location>
</feature>